<keyword evidence="1" id="KW-0812">Transmembrane</keyword>
<reference evidence="2 3" key="1">
    <citation type="submission" date="2019-08" db="EMBL/GenBank/DDBJ databases">
        <title>In-depth cultivation of the pig gut microbiome towards novel bacterial diversity and tailored functional studies.</title>
        <authorList>
            <person name="Wylensek D."/>
            <person name="Hitch T.C.A."/>
            <person name="Clavel T."/>
        </authorList>
    </citation>
    <scope>NUCLEOTIDE SEQUENCE [LARGE SCALE GENOMIC DNA]</scope>
    <source>
        <strain evidence="2 3">WCA3-601-WT-6H</strain>
    </source>
</reference>
<feature type="transmembrane region" description="Helical" evidence="1">
    <location>
        <begin position="103"/>
        <end position="121"/>
    </location>
</feature>
<organism evidence="2 3">
    <name type="scientific">Waltera intestinalis</name>
    <dbReference type="NCBI Taxonomy" id="2606635"/>
    <lineage>
        <taxon>Bacteria</taxon>
        <taxon>Bacillati</taxon>
        <taxon>Bacillota</taxon>
        <taxon>Clostridia</taxon>
        <taxon>Lachnospirales</taxon>
        <taxon>Lachnospiraceae</taxon>
        <taxon>Waltera</taxon>
    </lineage>
</organism>
<comment type="caution">
    <text evidence="2">The sequence shown here is derived from an EMBL/GenBank/DDBJ whole genome shotgun (WGS) entry which is preliminary data.</text>
</comment>
<feature type="transmembrane region" description="Helical" evidence="1">
    <location>
        <begin position="28"/>
        <end position="48"/>
    </location>
</feature>
<gene>
    <name evidence="2" type="ORF">FYJ59_10900</name>
</gene>
<feature type="transmembrane region" description="Helical" evidence="1">
    <location>
        <begin position="68"/>
        <end position="88"/>
    </location>
</feature>
<dbReference type="AlphaFoldDB" id="A0A6L5YK23"/>
<keyword evidence="3" id="KW-1185">Reference proteome</keyword>
<dbReference type="Proteomes" id="UP000476055">
    <property type="component" value="Unassembled WGS sequence"/>
</dbReference>
<keyword evidence="1" id="KW-1133">Transmembrane helix</keyword>
<name>A0A6L5YK23_9FIRM</name>
<accession>A0A6L5YK23</accession>
<evidence type="ECO:0000313" key="3">
    <source>
        <dbReference type="Proteomes" id="UP000476055"/>
    </source>
</evidence>
<evidence type="ECO:0000313" key="2">
    <source>
        <dbReference type="EMBL" id="MST58736.1"/>
    </source>
</evidence>
<dbReference type="Pfam" id="PF06686">
    <property type="entry name" value="SpoIIIAC"/>
    <property type="match status" value="2"/>
</dbReference>
<proteinExistence type="predicted"/>
<sequence>MAEIIKIALLGIAGVLFAIQFRQQRPEYALLIGFALSILVFSFVCRMAESLLEEFRGLQQYLGDSKGYLGILMKVVGITYLCEFSAGICKDAGFSSVSDQLEILGKLSVLFAGLPILLSVIRQIYSMM</sequence>
<keyword evidence="1" id="KW-0472">Membrane</keyword>
<dbReference type="EMBL" id="VUMU01000014">
    <property type="protein sequence ID" value="MST58736.1"/>
    <property type="molecule type" value="Genomic_DNA"/>
</dbReference>
<evidence type="ECO:0000256" key="1">
    <source>
        <dbReference type="SAM" id="Phobius"/>
    </source>
</evidence>
<dbReference type="RefSeq" id="WP_154497125.1">
    <property type="nucleotide sequence ID" value="NZ_VUMU01000014.1"/>
</dbReference>
<protein>
    <submittedName>
        <fullName evidence="2">Stage III sporulation protein AD</fullName>
    </submittedName>
</protein>
<dbReference type="InterPro" id="IPR025664">
    <property type="entry name" value="Spore_III_AC/AD"/>
</dbReference>